<dbReference type="Pfam" id="PF13091">
    <property type="entry name" value="PLDc_2"/>
    <property type="match status" value="1"/>
</dbReference>
<feature type="domain" description="PLD phosphodiesterase" evidence="7">
    <location>
        <begin position="201"/>
        <end position="231"/>
    </location>
</feature>
<dbReference type="PROSITE" id="PS50035">
    <property type="entry name" value="PLD"/>
    <property type="match status" value="1"/>
</dbReference>
<dbReference type="InterPro" id="IPR051406">
    <property type="entry name" value="PLD_domain"/>
</dbReference>
<dbReference type="RefSeq" id="WP_036131432.1">
    <property type="nucleotide sequence ID" value="NZ_ANIE01000006.1"/>
</dbReference>
<proteinExistence type="inferred from homology"/>
<dbReference type="GO" id="GO:0016891">
    <property type="term" value="F:RNA endonuclease activity producing 5'-phosphomonoesters, hydrolytic mechanism"/>
    <property type="evidence" value="ECO:0007669"/>
    <property type="project" value="TreeGrafter"/>
</dbReference>
<dbReference type="EC" id="3.1.4.4" evidence="3"/>
<evidence type="ECO:0000256" key="5">
    <source>
        <dbReference type="ARBA" id="ARBA00022963"/>
    </source>
</evidence>
<reference evidence="8 9" key="1">
    <citation type="submission" date="2012-12" db="EMBL/GenBank/DDBJ databases">
        <title>Genome assembly of Marinobacter sp. AK21.</title>
        <authorList>
            <person name="Khatri I."/>
            <person name="Kumar R."/>
            <person name="Vaidya B."/>
            <person name="Subramanian S."/>
            <person name="Pinnaka A."/>
        </authorList>
    </citation>
    <scope>NUCLEOTIDE SEQUENCE [LARGE SCALE GENOMIC DNA]</scope>
    <source>
        <strain evidence="8 9">AK21</strain>
    </source>
</reference>
<protein>
    <recommendedName>
        <fullName evidence="3">phospholipase D</fullName>
        <ecNumber evidence="3">3.1.4.4</ecNumber>
    </recommendedName>
</protein>
<evidence type="ECO:0000256" key="3">
    <source>
        <dbReference type="ARBA" id="ARBA00012027"/>
    </source>
</evidence>
<accession>A0A072NCZ7</accession>
<comment type="similarity">
    <text evidence="2">Belongs to the phospholipase D family.</text>
</comment>
<dbReference type="GO" id="GO:0016042">
    <property type="term" value="P:lipid catabolic process"/>
    <property type="evidence" value="ECO:0007669"/>
    <property type="project" value="UniProtKB-KW"/>
</dbReference>
<dbReference type="STRING" id="1137280.D777_02128"/>
<evidence type="ECO:0000313" key="8">
    <source>
        <dbReference type="EMBL" id="KEF30975.1"/>
    </source>
</evidence>
<keyword evidence="4" id="KW-0378">Hydrolase</keyword>
<comment type="caution">
    <text evidence="8">The sequence shown here is derived from an EMBL/GenBank/DDBJ whole genome shotgun (WGS) entry which is preliminary data.</text>
</comment>
<comment type="catalytic activity">
    <reaction evidence="1">
        <text>a 1,2-diacyl-sn-glycero-3-phosphocholine + H2O = a 1,2-diacyl-sn-glycero-3-phosphate + choline + H(+)</text>
        <dbReference type="Rhea" id="RHEA:14445"/>
        <dbReference type="ChEBI" id="CHEBI:15354"/>
        <dbReference type="ChEBI" id="CHEBI:15377"/>
        <dbReference type="ChEBI" id="CHEBI:15378"/>
        <dbReference type="ChEBI" id="CHEBI:57643"/>
        <dbReference type="ChEBI" id="CHEBI:58608"/>
        <dbReference type="EC" id="3.1.4.4"/>
    </reaction>
</comment>
<sequence length="483" mass="53832">MTLKLILALTVLTLVAVGVYHTNKALPEGLSYRGDIRPLHGATLLTDLTYHHQDGSETRHHEIFDEAFRMIGQAQHFILVDMFLYNSTRPEGVPHRPLAKELSQALIESKRARPSLSITVISDPLNTMYGGTSSPWFEALRAEGITVIETNLLPMRDSNPAWSSMWRICCRWSGNDSSAGWLGNALGSQPVTLRSYLALLNFKANHRKLLVVDEQDSLRALVTSANPHDGSSRHSNVGLSFQGAAARDVLRSELAVMAMSGAETSAFEKWLDTPNAPSETVTEVSKSGEISILTESAIRDRILNMISDAKRGDHLDLAVFYLSHRATIEALLNAVGRGVKIRVLLDANNEAFGHQKSGIPNRQAAMELHHAGVPVRWCNTLGEQCHSKLLMLRPARGAPQLLLGSANFTRRNLDDLNLETSVWLSVPQESAIVQKAVAFFDQQWRHGPDQDPVMSLPYDTWADESRFRYWRYRIMEFTGLSTF</sequence>
<gene>
    <name evidence="8" type="ORF">D777_02128</name>
</gene>
<evidence type="ECO:0000256" key="6">
    <source>
        <dbReference type="ARBA" id="ARBA00023098"/>
    </source>
</evidence>
<dbReference type="PATRIC" id="fig|1137280.3.peg.1943"/>
<dbReference type="OrthoDB" id="92272at2"/>
<keyword evidence="9" id="KW-1185">Reference proteome</keyword>
<evidence type="ECO:0000256" key="2">
    <source>
        <dbReference type="ARBA" id="ARBA00008664"/>
    </source>
</evidence>
<evidence type="ECO:0000256" key="1">
    <source>
        <dbReference type="ARBA" id="ARBA00000798"/>
    </source>
</evidence>
<dbReference type="GO" id="GO:0004630">
    <property type="term" value="F:phospholipase D activity"/>
    <property type="evidence" value="ECO:0007669"/>
    <property type="project" value="UniProtKB-EC"/>
</dbReference>
<evidence type="ECO:0000259" key="7">
    <source>
        <dbReference type="PROSITE" id="PS50035"/>
    </source>
</evidence>
<dbReference type="Gene3D" id="3.30.870.10">
    <property type="entry name" value="Endonuclease Chain A"/>
    <property type="match status" value="2"/>
</dbReference>
<keyword evidence="6" id="KW-0443">Lipid metabolism</keyword>
<name>A0A072NCZ7_9GAMM</name>
<keyword evidence="5" id="KW-0442">Lipid degradation</keyword>
<evidence type="ECO:0000256" key="4">
    <source>
        <dbReference type="ARBA" id="ARBA00022801"/>
    </source>
</evidence>
<dbReference type="Proteomes" id="UP000035057">
    <property type="component" value="Unassembled WGS sequence"/>
</dbReference>
<dbReference type="EMBL" id="ANIE01000006">
    <property type="protein sequence ID" value="KEF30975.1"/>
    <property type="molecule type" value="Genomic_DNA"/>
</dbReference>
<dbReference type="InterPro" id="IPR001736">
    <property type="entry name" value="PLipase_D/transphosphatidylase"/>
</dbReference>
<dbReference type="SUPFAM" id="SSF56024">
    <property type="entry name" value="Phospholipase D/nuclease"/>
    <property type="match status" value="2"/>
</dbReference>
<organism evidence="8 9">
    <name type="scientific">Marinobacter nitratireducens</name>
    <dbReference type="NCBI Taxonomy" id="1137280"/>
    <lineage>
        <taxon>Bacteria</taxon>
        <taxon>Pseudomonadati</taxon>
        <taxon>Pseudomonadota</taxon>
        <taxon>Gammaproteobacteria</taxon>
        <taxon>Pseudomonadales</taxon>
        <taxon>Marinobacteraceae</taxon>
        <taxon>Marinobacter</taxon>
    </lineage>
</organism>
<dbReference type="AlphaFoldDB" id="A0A072NCZ7"/>
<evidence type="ECO:0000313" key="9">
    <source>
        <dbReference type="Proteomes" id="UP000035057"/>
    </source>
</evidence>
<dbReference type="PANTHER" id="PTHR43856">
    <property type="entry name" value="CARDIOLIPIN HYDROLASE"/>
    <property type="match status" value="1"/>
</dbReference>
<dbReference type="InterPro" id="IPR025202">
    <property type="entry name" value="PLD-like_dom"/>
</dbReference>
<dbReference type="GO" id="GO:0006793">
    <property type="term" value="P:phosphorus metabolic process"/>
    <property type="evidence" value="ECO:0007669"/>
    <property type="project" value="UniProtKB-ARBA"/>
</dbReference>
<dbReference type="PANTHER" id="PTHR43856:SF1">
    <property type="entry name" value="MITOCHONDRIAL CARDIOLIPIN HYDROLASE"/>
    <property type="match status" value="1"/>
</dbReference>
<dbReference type="CDD" id="cd09130">
    <property type="entry name" value="PLDc_unchar2_2"/>
    <property type="match status" value="1"/>
</dbReference>